<keyword evidence="1" id="KW-0805">Transcription regulation</keyword>
<proteinExistence type="predicted"/>
<dbReference type="Pfam" id="PF13545">
    <property type="entry name" value="HTH_Crp_2"/>
    <property type="match status" value="1"/>
</dbReference>
<dbReference type="PANTHER" id="PTHR24567">
    <property type="entry name" value="CRP FAMILY TRANSCRIPTIONAL REGULATORY PROTEIN"/>
    <property type="match status" value="1"/>
</dbReference>
<dbReference type="SMART" id="SM00100">
    <property type="entry name" value="cNMP"/>
    <property type="match status" value="1"/>
</dbReference>
<dbReference type="Gene3D" id="1.10.10.10">
    <property type="entry name" value="Winged helix-like DNA-binding domain superfamily/Winged helix DNA-binding domain"/>
    <property type="match status" value="1"/>
</dbReference>
<dbReference type="GO" id="GO:0003700">
    <property type="term" value="F:DNA-binding transcription factor activity"/>
    <property type="evidence" value="ECO:0007669"/>
    <property type="project" value="TreeGrafter"/>
</dbReference>
<evidence type="ECO:0000256" key="1">
    <source>
        <dbReference type="ARBA" id="ARBA00023015"/>
    </source>
</evidence>
<feature type="domain" description="Cyclic nucleotide-binding" evidence="4">
    <location>
        <begin position="29"/>
        <end position="149"/>
    </location>
</feature>
<evidence type="ECO:0000256" key="3">
    <source>
        <dbReference type="ARBA" id="ARBA00023163"/>
    </source>
</evidence>
<feature type="domain" description="HTH crp-type" evidence="5">
    <location>
        <begin position="163"/>
        <end position="230"/>
    </location>
</feature>
<dbReference type="InterPro" id="IPR018490">
    <property type="entry name" value="cNMP-bd_dom_sf"/>
</dbReference>
<dbReference type="PROSITE" id="PS51063">
    <property type="entry name" value="HTH_CRP_2"/>
    <property type="match status" value="1"/>
</dbReference>
<dbReference type="AlphaFoldDB" id="A0A1G6IG77"/>
<dbReference type="PROSITE" id="PS50042">
    <property type="entry name" value="CNMP_BINDING_3"/>
    <property type="match status" value="1"/>
</dbReference>
<evidence type="ECO:0000313" key="7">
    <source>
        <dbReference type="Proteomes" id="UP000198528"/>
    </source>
</evidence>
<dbReference type="InterPro" id="IPR036388">
    <property type="entry name" value="WH-like_DNA-bd_sf"/>
</dbReference>
<accession>A0A1G6IG77</accession>
<evidence type="ECO:0000256" key="2">
    <source>
        <dbReference type="ARBA" id="ARBA00023125"/>
    </source>
</evidence>
<dbReference type="InterPro" id="IPR036390">
    <property type="entry name" value="WH_DNA-bd_sf"/>
</dbReference>
<dbReference type="Gene3D" id="2.60.120.10">
    <property type="entry name" value="Jelly Rolls"/>
    <property type="match status" value="1"/>
</dbReference>
<evidence type="ECO:0000259" key="4">
    <source>
        <dbReference type="PROSITE" id="PS50042"/>
    </source>
</evidence>
<sequence length="239" mass="26831">MAKDPARCEETMDCPFRVDGSSCMGSIRLFAGLPESARNDLMAHALRSAHPAGSLLVREGDPIESILVVRHGRIKTFHADADGEEYLLDILHDGQAIWHGMFLKENVYRYSVGCLTHVDLCRIRRTDFMRLVGDSREVATSLVQTLGTELVEAEEKIKVLSTRDPRRRLAKFLLWRDERCIGPEIHLTLGDIANSVGLRPETVSRALGSFEREGMVQRIGRGKIRVLDHGALRRLCDDA</sequence>
<reference evidence="7" key="1">
    <citation type="submission" date="2016-10" db="EMBL/GenBank/DDBJ databases">
        <authorList>
            <person name="Varghese N."/>
            <person name="Submissions S."/>
        </authorList>
    </citation>
    <scope>NUCLEOTIDE SEQUENCE [LARGE SCALE GENOMIC DNA]</scope>
    <source>
        <strain evidence="7">DSM 22619</strain>
    </source>
</reference>
<dbReference type="InterPro" id="IPR012318">
    <property type="entry name" value="HTH_CRP"/>
</dbReference>
<name>A0A1G6IG77_9ACTN</name>
<dbReference type="EMBL" id="FMZL01000002">
    <property type="protein sequence ID" value="SDC05478.1"/>
    <property type="molecule type" value="Genomic_DNA"/>
</dbReference>
<dbReference type="CDD" id="cd00092">
    <property type="entry name" value="HTH_CRP"/>
    <property type="match status" value="1"/>
</dbReference>
<dbReference type="GO" id="GO:0005829">
    <property type="term" value="C:cytosol"/>
    <property type="evidence" value="ECO:0007669"/>
    <property type="project" value="TreeGrafter"/>
</dbReference>
<evidence type="ECO:0000313" key="6">
    <source>
        <dbReference type="EMBL" id="SDC05478.1"/>
    </source>
</evidence>
<keyword evidence="7" id="KW-1185">Reference proteome</keyword>
<dbReference type="InterPro" id="IPR014710">
    <property type="entry name" value="RmlC-like_jellyroll"/>
</dbReference>
<dbReference type="InterPro" id="IPR050397">
    <property type="entry name" value="Env_Response_Regulators"/>
</dbReference>
<organism evidence="6 7">
    <name type="scientific">Parafannyhessea umbonata</name>
    <dbReference type="NCBI Taxonomy" id="604330"/>
    <lineage>
        <taxon>Bacteria</taxon>
        <taxon>Bacillati</taxon>
        <taxon>Actinomycetota</taxon>
        <taxon>Coriobacteriia</taxon>
        <taxon>Coriobacteriales</taxon>
        <taxon>Atopobiaceae</taxon>
        <taxon>Parafannyhessea</taxon>
    </lineage>
</organism>
<dbReference type="SUPFAM" id="SSF51206">
    <property type="entry name" value="cAMP-binding domain-like"/>
    <property type="match status" value="1"/>
</dbReference>
<keyword evidence="3" id="KW-0804">Transcription</keyword>
<dbReference type="GO" id="GO:0003677">
    <property type="term" value="F:DNA binding"/>
    <property type="evidence" value="ECO:0007669"/>
    <property type="project" value="UniProtKB-KW"/>
</dbReference>
<dbReference type="CDD" id="cd00038">
    <property type="entry name" value="CAP_ED"/>
    <property type="match status" value="1"/>
</dbReference>
<dbReference type="Pfam" id="PF00027">
    <property type="entry name" value="cNMP_binding"/>
    <property type="match status" value="1"/>
</dbReference>
<dbReference type="STRING" id="604330.SAMN04489857_0334"/>
<dbReference type="SUPFAM" id="SSF46785">
    <property type="entry name" value="Winged helix' DNA-binding domain"/>
    <property type="match status" value="1"/>
</dbReference>
<protein>
    <submittedName>
        <fullName evidence="6">CRP/FNR family transcriptional regulator, anaerobic regulatory protein</fullName>
    </submittedName>
</protein>
<dbReference type="InterPro" id="IPR000595">
    <property type="entry name" value="cNMP-bd_dom"/>
</dbReference>
<keyword evidence="2" id="KW-0238">DNA-binding</keyword>
<gene>
    <name evidence="6" type="ORF">SAMN04487824_102161</name>
</gene>
<dbReference type="SMART" id="SM00419">
    <property type="entry name" value="HTH_CRP"/>
    <property type="match status" value="1"/>
</dbReference>
<dbReference type="PRINTS" id="PR00034">
    <property type="entry name" value="HTHCRP"/>
</dbReference>
<dbReference type="Proteomes" id="UP000198528">
    <property type="component" value="Unassembled WGS sequence"/>
</dbReference>
<evidence type="ECO:0000259" key="5">
    <source>
        <dbReference type="PROSITE" id="PS51063"/>
    </source>
</evidence>
<dbReference type="PANTHER" id="PTHR24567:SF26">
    <property type="entry name" value="REGULATORY PROTEIN YEIL"/>
    <property type="match status" value="1"/>
</dbReference>